<feature type="binding site" evidence="17">
    <location>
        <begin position="133"/>
        <end position="134"/>
    </location>
    <ligand>
        <name>beta-D-galactose</name>
        <dbReference type="ChEBI" id="CHEBI:27667"/>
    </ligand>
</feature>
<evidence type="ECO:0000256" key="8">
    <source>
        <dbReference type="ARBA" id="ARBA00014165"/>
    </source>
</evidence>
<comment type="similarity">
    <text evidence="5 14">Belongs to the aldose epimerase family.</text>
</comment>
<dbReference type="GO" id="GO:0033499">
    <property type="term" value="P:galactose catabolic process via UDP-galactose, Leloir pathway"/>
    <property type="evidence" value="ECO:0007669"/>
    <property type="project" value="TreeGrafter"/>
</dbReference>
<dbReference type="AlphaFoldDB" id="A0A0E3ZE82"/>
<accession>A0A0E3ZE82</accession>
<evidence type="ECO:0000256" key="5">
    <source>
        <dbReference type="ARBA" id="ARBA00006206"/>
    </source>
</evidence>
<dbReference type="KEGG" id="pko:PKOR_11430"/>
<dbReference type="GO" id="GO:0006006">
    <property type="term" value="P:glucose metabolic process"/>
    <property type="evidence" value="ECO:0007669"/>
    <property type="project" value="TreeGrafter"/>
</dbReference>
<comment type="subunit">
    <text evidence="6">Monomer.</text>
</comment>
<dbReference type="InterPro" id="IPR011013">
    <property type="entry name" value="Gal_mutarotase_sf_dom"/>
</dbReference>
<dbReference type="PROSITE" id="PS51257">
    <property type="entry name" value="PROKAR_LIPOPROTEIN"/>
    <property type="match status" value="1"/>
</dbReference>
<dbReference type="Gene3D" id="2.70.98.10">
    <property type="match status" value="1"/>
</dbReference>
<evidence type="ECO:0000256" key="13">
    <source>
        <dbReference type="ARBA" id="ARBA00023277"/>
    </source>
</evidence>
<dbReference type="InterPro" id="IPR018052">
    <property type="entry name" value="Ald1_epimerase_CS"/>
</dbReference>
<keyword evidence="9" id="KW-0963">Cytoplasm</keyword>
<dbReference type="HOGENOM" id="CLU_031753_2_0_10"/>
<evidence type="ECO:0000256" key="15">
    <source>
        <dbReference type="PIRSR" id="PIRSR005096-1"/>
    </source>
</evidence>
<dbReference type="EC" id="5.1.3.3" evidence="7 14"/>
<dbReference type="SUPFAM" id="SSF74650">
    <property type="entry name" value="Galactose mutarotase-like"/>
    <property type="match status" value="1"/>
</dbReference>
<dbReference type="GO" id="GO:0030246">
    <property type="term" value="F:carbohydrate binding"/>
    <property type="evidence" value="ECO:0007669"/>
    <property type="project" value="InterPro"/>
</dbReference>
<keyword evidence="13 14" id="KW-0119">Carbohydrate metabolism</keyword>
<evidence type="ECO:0000256" key="7">
    <source>
        <dbReference type="ARBA" id="ARBA00013185"/>
    </source>
</evidence>
<dbReference type="EMBL" id="CP009621">
    <property type="protein sequence ID" value="AKD03625.1"/>
    <property type="molecule type" value="Genomic_DNA"/>
</dbReference>
<dbReference type="FunFam" id="2.70.98.10:FF:000003">
    <property type="entry name" value="Aldose 1-epimerase"/>
    <property type="match status" value="1"/>
</dbReference>
<keyword evidence="10" id="KW-0597">Phosphoprotein</keyword>
<feature type="chain" id="PRO_5002416260" description="Aldose 1-epimerase" evidence="18">
    <location>
        <begin position="22"/>
        <end position="405"/>
    </location>
</feature>
<evidence type="ECO:0000256" key="12">
    <source>
        <dbReference type="ARBA" id="ARBA00023235"/>
    </source>
</evidence>
<evidence type="ECO:0000256" key="18">
    <source>
        <dbReference type="SAM" id="SignalP"/>
    </source>
</evidence>
<keyword evidence="11" id="KW-0106">Calcium</keyword>
<evidence type="ECO:0000256" key="16">
    <source>
        <dbReference type="PIRSR" id="PIRSR005096-2"/>
    </source>
</evidence>
<evidence type="ECO:0000256" key="6">
    <source>
        <dbReference type="ARBA" id="ARBA00011245"/>
    </source>
</evidence>
<dbReference type="InterPro" id="IPR014718">
    <property type="entry name" value="GH-type_carb-bd"/>
</dbReference>
<dbReference type="UniPathway" id="UPA00242"/>
<feature type="binding site" evidence="16">
    <location>
        <position position="298"/>
    </location>
    <ligand>
        <name>beta-D-galactose</name>
        <dbReference type="ChEBI" id="CHEBI:27667"/>
    </ligand>
</feature>
<reference evidence="19 20" key="1">
    <citation type="journal article" date="2015" name="Sci. Rep.">
        <title>Unraveling adaptation of Pontibacter korlensis to radiation and infertility in desert through complete genome and comparative transcriptomic analysis.</title>
        <authorList>
            <person name="Dai J."/>
            <person name="Dai W."/>
            <person name="Qiu C."/>
            <person name="Yang Z."/>
            <person name="Zhang Y."/>
            <person name="Zhou M."/>
            <person name="Zhang L."/>
            <person name="Fang C."/>
            <person name="Gao Q."/>
            <person name="Yang Q."/>
            <person name="Li X."/>
            <person name="Wang Z."/>
            <person name="Wang Z."/>
            <person name="Jia Z."/>
            <person name="Chen X."/>
        </authorList>
    </citation>
    <scope>NUCLEOTIDE SEQUENCE [LARGE SCALE GENOMIC DNA]</scope>
    <source>
        <strain evidence="19 20">X14-1T</strain>
    </source>
</reference>
<keyword evidence="18" id="KW-0732">Signal</keyword>
<proteinExistence type="inferred from homology"/>
<comment type="subcellular location">
    <subcellularLocation>
        <location evidence="3">Cytoplasm</location>
    </subcellularLocation>
</comment>
<dbReference type="PROSITE" id="PS00545">
    <property type="entry name" value="ALDOSE_1_EPIMERASE"/>
    <property type="match status" value="1"/>
</dbReference>
<dbReference type="NCBIfam" id="NF008277">
    <property type="entry name" value="PRK11055.1"/>
    <property type="match status" value="1"/>
</dbReference>
<evidence type="ECO:0000256" key="1">
    <source>
        <dbReference type="ARBA" id="ARBA00001614"/>
    </source>
</evidence>
<gene>
    <name evidence="19" type="ORF">PKOR_11430</name>
</gene>
<evidence type="ECO:0000256" key="11">
    <source>
        <dbReference type="ARBA" id="ARBA00022837"/>
    </source>
</evidence>
<name>A0A0E3ZE82_9BACT</name>
<dbReference type="GO" id="GO:0005737">
    <property type="term" value="C:cytoplasm"/>
    <property type="evidence" value="ECO:0007669"/>
    <property type="project" value="UniProtKB-SubCell"/>
</dbReference>
<evidence type="ECO:0000256" key="10">
    <source>
        <dbReference type="ARBA" id="ARBA00022553"/>
    </source>
</evidence>
<evidence type="ECO:0000313" key="19">
    <source>
        <dbReference type="EMBL" id="AKD03625.1"/>
    </source>
</evidence>
<comment type="cofactor">
    <cofactor evidence="2">
        <name>Ca(2+)</name>
        <dbReference type="ChEBI" id="CHEBI:29108"/>
    </cofactor>
</comment>
<dbReference type="PANTHER" id="PTHR10091">
    <property type="entry name" value="ALDOSE-1-EPIMERASE"/>
    <property type="match status" value="1"/>
</dbReference>
<comment type="pathway">
    <text evidence="4 14">Carbohydrate metabolism; hexose metabolism.</text>
</comment>
<evidence type="ECO:0000256" key="3">
    <source>
        <dbReference type="ARBA" id="ARBA00004496"/>
    </source>
</evidence>
<dbReference type="PIRSF" id="PIRSF005096">
    <property type="entry name" value="GALM"/>
    <property type="match status" value="1"/>
</dbReference>
<dbReference type="InterPro" id="IPR015443">
    <property type="entry name" value="Aldose_1-epimerase"/>
</dbReference>
<evidence type="ECO:0000313" key="20">
    <source>
        <dbReference type="Proteomes" id="UP000033109"/>
    </source>
</evidence>
<keyword evidence="12 14" id="KW-0413">Isomerase</keyword>
<feature type="binding site" evidence="17">
    <location>
        <begin position="231"/>
        <end position="233"/>
    </location>
    <ligand>
        <name>beta-D-galactose</name>
        <dbReference type="ChEBI" id="CHEBI:27667"/>
    </ligand>
</feature>
<organism evidence="19 20">
    <name type="scientific">Pontibacter korlensis</name>
    <dbReference type="NCBI Taxonomy" id="400092"/>
    <lineage>
        <taxon>Bacteria</taxon>
        <taxon>Pseudomonadati</taxon>
        <taxon>Bacteroidota</taxon>
        <taxon>Cytophagia</taxon>
        <taxon>Cytophagales</taxon>
        <taxon>Hymenobacteraceae</taxon>
        <taxon>Pontibacter</taxon>
    </lineage>
</organism>
<evidence type="ECO:0000256" key="4">
    <source>
        <dbReference type="ARBA" id="ARBA00005028"/>
    </source>
</evidence>
<dbReference type="PATRIC" id="fig|400092.3.peg.2486"/>
<evidence type="ECO:0000256" key="14">
    <source>
        <dbReference type="PIRNR" id="PIRNR005096"/>
    </source>
</evidence>
<feature type="active site" description="Proton donor" evidence="15">
    <location>
        <position position="231"/>
    </location>
</feature>
<feature type="active site" description="Proton acceptor" evidence="15">
    <location>
        <position position="363"/>
    </location>
</feature>
<comment type="catalytic activity">
    <reaction evidence="1 14">
        <text>alpha-D-glucose = beta-D-glucose</text>
        <dbReference type="Rhea" id="RHEA:10264"/>
        <dbReference type="ChEBI" id="CHEBI:15903"/>
        <dbReference type="ChEBI" id="CHEBI:17925"/>
        <dbReference type="EC" id="5.1.3.3"/>
    </reaction>
</comment>
<feature type="signal peptide" evidence="18">
    <location>
        <begin position="1"/>
        <end position="21"/>
    </location>
</feature>
<dbReference type="InterPro" id="IPR008183">
    <property type="entry name" value="Aldose_1/G6P_1-epimerase"/>
</dbReference>
<sequence length="405" mass="44089">MKKGKSNKALLLLALVGCIGATGITGCSGQKDSEANTQATATSEEQDRMKIKQEPFGTTKDGQETTLYTLANQQGMQVKITDFGATVTAVLTPDKNGEMGNVALGFDSLAGYQSPEYLKSWPYFGATIGRFGNRIAKGRFTLNGQEYKLATNNDENHLHGGNKGFDKVIWDAEPLPDQNAIRFTYVSPDGEEGYPGTLSTQVTYTLTDNNEIKIDYKATTDKATPVNLTNHSYFNLAAGKANDALDHVLTINADKYTVVNASLIPTGELRPVEGTVMDFREPQSIGARVNQVEGGGYDHNYVLNGENGTLKKAATVYELTSGRVMEVHTTEPGMQFYSGNFLDGTLTGSGNKVYKKHYGFALETQHFPDSPNQPDFPSTILEPGETYESTTVYKFGVRDNEGQAK</sequence>
<evidence type="ECO:0000256" key="9">
    <source>
        <dbReference type="ARBA" id="ARBA00022490"/>
    </source>
</evidence>
<dbReference type="GO" id="GO:0004034">
    <property type="term" value="F:aldose 1-epimerase activity"/>
    <property type="evidence" value="ECO:0007669"/>
    <property type="project" value="UniProtKB-EC"/>
</dbReference>
<dbReference type="Proteomes" id="UP000033109">
    <property type="component" value="Chromosome"/>
</dbReference>
<dbReference type="Pfam" id="PF01263">
    <property type="entry name" value="Aldose_epim"/>
    <property type="match status" value="1"/>
</dbReference>
<keyword evidence="20" id="KW-1185">Reference proteome</keyword>
<dbReference type="PANTHER" id="PTHR10091:SF0">
    <property type="entry name" value="GALACTOSE MUTAROTASE"/>
    <property type="match status" value="1"/>
</dbReference>
<dbReference type="CDD" id="cd09019">
    <property type="entry name" value="galactose_mutarotase_like"/>
    <property type="match status" value="1"/>
</dbReference>
<dbReference type="STRING" id="400092.PKOR_11430"/>
<dbReference type="InterPro" id="IPR047215">
    <property type="entry name" value="Galactose_mutarotase-like"/>
</dbReference>
<evidence type="ECO:0000256" key="17">
    <source>
        <dbReference type="PIRSR" id="PIRSR005096-3"/>
    </source>
</evidence>
<dbReference type="OrthoDB" id="9779408at2"/>
<dbReference type="RefSeq" id="WP_046310865.1">
    <property type="nucleotide sequence ID" value="NZ_CBCSCY010000002.1"/>
</dbReference>
<protein>
    <recommendedName>
        <fullName evidence="8 14">Aldose 1-epimerase</fullName>
        <ecNumber evidence="7 14">5.1.3.3</ecNumber>
    </recommendedName>
</protein>
<evidence type="ECO:0000256" key="2">
    <source>
        <dbReference type="ARBA" id="ARBA00001913"/>
    </source>
</evidence>